<feature type="domain" description="Sialate O-acetylesterase" evidence="3">
    <location>
        <begin position="1"/>
        <end position="251"/>
    </location>
</feature>
<accession>A0A081KGN1</accession>
<feature type="compositionally biased region" description="Polar residues" evidence="2">
    <location>
        <begin position="515"/>
        <end position="535"/>
    </location>
</feature>
<dbReference type="eggNOG" id="ENOG502ZUD5">
    <property type="taxonomic scope" value="Bacteria"/>
</dbReference>
<evidence type="ECO:0000259" key="4">
    <source>
        <dbReference type="Pfam" id="PF07953"/>
    </source>
</evidence>
<keyword evidence="6" id="KW-1185">Reference proteome</keyword>
<dbReference type="InterPro" id="IPR036514">
    <property type="entry name" value="SGNH_hydro_sf"/>
</dbReference>
<dbReference type="EMBL" id="JOJP01000001">
    <property type="protein sequence ID" value="KEI73307.1"/>
    <property type="molecule type" value="Genomic_DNA"/>
</dbReference>
<reference evidence="5 6" key="1">
    <citation type="submission" date="2014-06" db="EMBL/GenBank/DDBJ databases">
        <title>Whole Genome Sequences of Three Symbiotic Endozoicomonas Bacteria.</title>
        <authorList>
            <person name="Neave M.J."/>
            <person name="Apprill A."/>
            <person name="Voolstra C.R."/>
        </authorList>
    </citation>
    <scope>NUCLEOTIDE SEQUENCE [LARGE SCALE GENOMIC DNA]</scope>
    <source>
        <strain evidence="5 6">DSM 22380</strain>
    </source>
</reference>
<dbReference type="Proteomes" id="UP000027997">
    <property type="component" value="Unassembled WGS sequence"/>
</dbReference>
<dbReference type="Pfam" id="PF07953">
    <property type="entry name" value="Toxin_R_bind_N"/>
    <property type="match status" value="1"/>
</dbReference>
<feature type="region of interest" description="Disordered" evidence="2">
    <location>
        <begin position="1"/>
        <end position="24"/>
    </location>
</feature>
<dbReference type="PANTHER" id="PTHR31988">
    <property type="entry name" value="ESTERASE, PUTATIVE (DUF303)-RELATED"/>
    <property type="match status" value="1"/>
</dbReference>
<gene>
    <name evidence="5" type="ORF">GV64_23615</name>
</gene>
<dbReference type="Pfam" id="PF03629">
    <property type="entry name" value="SASA"/>
    <property type="match status" value="1"/>
</dbReference>
<keyword evidence="1" id="KW-0378">Hydrolase</keyword>
<dbReference type="AlphaFoldDB" id="A0A081KGN1"/>
<dbReference type="GO" id="GO:0016788">
    <property type="term" value="F:hydrolase activity, acting on ester bonds"/>
    <property type="evidence" value="ECO:0007669"/>
    <property type="project" value="UniProtKB-ARBA"/>
</dbReference>
<name>A0A081KGN1_9GAMM</name>
<protein>
    <submittedName>
        <fullName evidence="5">Uncharacterized protein</fullName>
    </submittedName>
</protein>
<proteinExistence type="predicted"/>
<dbReference type="Gene3D" id="2.60.120.200">
    <property type="match status" value="1"/>
</dbReference>
<feature type="region of interest" description="Disordered" evidence="2">
    <location>
        <begin position="509"/>
        <end position="535"/>
    </location>
</feature>
<dbReference type="SUPFAM" id="SSF52266">
    <property type="entry name" value="SGNH hydrolase"/>
    <property type="match status" value="1"/>
</dbReference>
<sequence>MTGQSNSLGTTNLETPFEPGSHEADGQTYFYYRNVDTTSGNQYPADIGESGGMLTGLQIQAINGINYWGPEYGFARQLHDSRKEDSPPVYFVKASRGGGGNAFWMGEGSPDSSDSQMYRYFMETVGDALDAATAQGYTVNVKGMIYIQGESNNTTDANNTSERLSTLAAEAQRFINQKIPGAANNMQLLIGQTAVPYSNGNRTTTMEQQVKLTTLTENAFYIGTSDLPLKSDNLHFGKDSKLTIGQRLANVSLTQEQLGSSPEACAYFDMESSEAPLAATISKLVADSESPVSTITGQSGSGWETESTVTIADNKSPLFGTETFSINFWFNKNRDERFYFLTNKGATSFSNNAGWAIWVEDNSKLGVQLNDTSGASQRYYSDANSVQNGGWHMATLVVDRDANLMSAYLNGVRFAAASITDQDFTSTEDWVMTHQASGYDEYAVMGHAMNANDVMNQFYGSKHYEQKASVRYIFSDHFDQYTASGTGLYAFDEFSPRWTVNSMDGQVDSGDESAIYSSSRSQDAQGTNSNAWISRSPGATLTSKSIEATSNKAHSLKFMALSGTDSSGNANEIGLTVQVLAGSEQSNARVIAEKSVTALPGLTQINPEAWFSTPFSTPTLSDDDYLFIRIRYDSGSQWLHLDHVMLAEKVE</sequence>
<evidence type="ECO:0000256" key="2">
    <source>
        <dbReference type="SAM" id="MobiDB-lite"/>
    </source>
</evidence>
<dbReference type="SUPFAM" id="SSF49899">
    <property type="entry name" value="Concanavalin A-like lectins/glucanases"/>
    <property type="match status" value="1"/>
</dbReference>
<feature type="compositionally biased region" description="Polar residues" evidence="2">
    <location>
        <begin position="1"/>
        <end position="14"/>
    </location>
</feature>
<organism evidence="5 6">
    <name type="scientific">Endozoicomonas elysicola</name>
    <dbReference type="NCBI Taxonomy" id="305900"/>
    <lineage>
        <taxon>Bacteria</taxon>
        <taxon>Pseudomonadati</taxon>
        <taxon>Pseudomonadota</taxon>
        <taxon>Gammaproteobacteria</taxon>
        <taxon>Oceanospirillales</taxon>
        <taxon>Endozoicomonadaceae</taxon>
        <taxon>Endozoicomonas</taxon>
    </lineage>
</organism>
<dbReference type="InterPro" id="IPR012928">
    <property type="entry name" value="Toxin_rcpt-bd_N"/>
</dbReference>
<evidence type="ECO:0000256" key="1">
    <source>
        <dbReference type="ARBA" id="ARBA00022801"/>
    </source>
</evidence>
<evidence type="ECO:0000313" key="6">
    <source>
        <dbReference type="Proteomes" id="UP000027997"/>
    </source>
</evidence>
<evidence type="ECO:0000259" key="3">
    <source>
        <dbReference type="Pfam" id="PF03629"/>
    </source>
</evidence>
<dbReference type="InterPro" id="IPR005181">
    <property type="entry name" value="SASA"/>
</dbReference>
<dbReference type="InterPro" id="IPR013320">
    <property type="entry name" value="ConA-like_dom_sf"/>
</dbReference>
<dbReference type="PANTHER" id="PTHR31988:SF19">
    <property type="entry name" value="9-O-ACETYL-N-ACETYLNEURAMINIC ACID DEACETYLASE-RELATED"/>
    <property type="match status" value="1"/>
</dbReference>
<comment type="caution">
    <text evidence="5">The sequence shown here is derived from an EMBL/GenBank/DDBJ whole genome shotgun (WGS) entry which is preliminary data.</text>
</comment>
<dbReference type="InterPro" id="IPR052940">
    <property type="entry name" value="Carb_Esterase_6"/>
</dbReference>
<feature type="domain" description="Clostridium neurotoxin receptor binding N-terminal" evidence="4">
    <location>
        <begin position="305"/>
        <end position="424"/>
    </location>
</feature>
<evidence type="ECO:0000313" key="5">
    <source>
        <dbReference type="EMBL" id="KEI73307.1"/>
    </source>
</evidence>
<dbReference type="Gene3D" id="3.40.50.1110">
    <property type="entry name" value="SGNH hydrolase"/>
    <property type="match status" value="1"/>
</dbReference>